<dbReference type="CDD" id="cd07721">
    <property type="entry name" value="yflN-like_MBL-fold"/>
    <property type="match status" value="1"/>
</dbReference>
<dbReference type="EMBL" id="JQCR01000003">
    <property type="protein sequence ID" value="KGE16961.1"/>
    <property type="molecule type" value="Genomic_DNA"/>
</dbReference>
<dbReference type="AlphaFoldDB" id="A0A098M4I3"/>
<dbReference type="SUPFAM" id="SSF56281">
    <property type="entry name" value="Metallo-hydrolase/oxidoreductase"/>
    <property type="match status" value="1"/>
</dbReference>
<organism evidence="5 6">
    <name type="scientific">Paenibacillus wynnii</name>
    <dbReference type="NCBI Taxonomy" id="268407"/>
    <lineage>
        <taxon>Bacteria</taxon>
        <taxon>Bacillati</taxon>
        <taxon>Bacillota</taxon>
        <taxon>Bacilli</taxon>
        <taxon>Bacillales</taxon>
        <taxon>Paenibacillaceae</taxon>
        <taxon>Paenibacillus</taxon>
    </lineage>
</organism>
<comment type="catalytic activity">
    <reaction evidence="1">
        <text>3',5'-cyclic CMP + H2O = CMP + H(+)</text>
        <dbReference type="Rhea" id="RHEA:72675"/>
        <dbReference type="ChEBI" id="CHEBI:15377"/>
        <dbReference type="ChEBI" id="CHEBI:15378"/>
        <dbReference type="ChEBI" id="CHEBI:58003"/>
        <dbReference type="ChEBI" id="CHEBI:60377"/>
    </reaction>
    <physiologicalReaction direction="left-to-right" evidence="1">
        <dbReference type="Rhea" id="RHEA:72676"/>
    </physiologicalReaction>
</comment>
<evidence type="ECO:0000259" key="4">
    <source>
        <dbReference type="SMART" id="SM00849"/>
    </source>
</evidence>
<evidence type="ECO:0000256" key="1">
    <source>
        <dbReference type="ARBA" id="ARBA00034221"/>
    </source>
</evidence>
<keyword evidence="6" id="KW-1185">Reference proteome</keyword>
<accession>A0A098M4I3</accession>
<evidence type="ECO:0000256" key="3">
    <source>
        <dbReference type="ARBA" id="ARBA00048505"/>
    </source>
</evidence>
<feature type="domain" description="Metallo-beta-lactamase" evidence="4">
    <location>
        <begin position="20"/>
        <end position="212"/>
    </location>
</feature>
<reference evidence="5 6" key="2">
    <citation type="submission" date="2014-10" db="EMBL/GenBank/DDBJ databases">
        <title>Comparative genomics of the Paenibacillus odorifer group.</title>
        <authorList>
            <person name="Tsai Y.-C."/>
            <person name="Martin N."/>
            <person name="Korlach J."/>
            <person name="Wiedmann M."/>
        </authorList>
    </citation>
    <scope>NUCLEOTIDE SEQUENCE [LARGE SCALE GENOMIC DNA]</scope>
    <source>
        <strain evidence="5 6">DSM 18334</strain>
    </source>
</reference>
<comment type="catalytic activity">
    <reaction evidence="3">
        <text>3',5'-cyclic UMP + H2O = UMP + H(+)</text>
        <dbReference type="Rhea" id="RHEA:70575"/>
        <dbReference type="ChEBI" id="CHEBI:15377"/>
        <dbReference type="ChEBI" id="CHEBI:15378"/>
        <dbReference type="ChEBI" id="CHEBI:57865"/>
        <dbReference type="ChEBI" id="CHEBI:184387"/>
    </reaction>
    <physiologicalReaction direction="left-to-right" evidence="3">
        <dbReference type="Rhea" id="RHEA:70576"/>
    </physiologicalReaction>
</comment>
<dbReference type="Gene3D" id="3.60.15.10">
    <property type="entry name" value="Ribonuclease Z/Hydroxyacylglutathione hydrolase-like"/>
    <property type="match status" value="1"/>
</dbReference>
<proteinExistence type="predicted"/>
<dbReference type="InterPro" id="IPR001279">
    <property type="entry name" value="Metallo-B-lactamas"/>
</dbReference>
<dbReference type="PANTHER" id="PTHR42951">
    <property type="entry name" value="METALLO-BETA-LACTAMASE DOMAIN-CONTAINING"/>
    <property type="match status" value="1"/>
</dbReference>
<dbReference type="InterPro" id="IPR050855">
    <property type="entry name" value="NDM-1-like"/>
</dbReference>
<sequence length="241" mass="26211">MRITREGHLLQLTWMPRFFPVNCYLIEEEDGLTLIDAALPFCVKGILRTAKGLDKDITRIILTHAHEDHVGALDGVKQQFPDAKVYISERDSALLRGDLSLRPGEPSTPIRGGVPKKVTTKPDILLHDGDKVGSLLSISTPGHTPGSMSFLDSRSRAIIVGDAFQTFRGTAVSGTIVTWFPFPAMATWNKEAALASAFKVLEASPSLLAVGHGNIIKQPRLKIQAAIDTAMKKGVKKVHVT</sequence>
<dbReference type="InterPro" id="IPR036866">
    <property type="entry name" value="RibonucZ/Hydroxyglut_hydro"/>
</dbReference>
<dbReference type="STRING" id="268407.PWYN_20020"/>
<dbReference type="SMART" id="SM00849">
    <property type="entry name" value="Lactamase_B"/>
    <property type="match status" value="1"/>
</dbReference>
<evidence type="ECO:0000313" key="5">
    <source>
        <dbReference type="EMBL" id="KGE16961.1"/>
    </source>
</evidence>
<evidence type="ECO:0000313" key="6">
    <source>
        <dbReference type="Proteomes" id="UP000029734"/>
    </source>
</evidence>
<protein>
    <recommendedName>
        <fullName evidence="4">Metallo-beta-lactamase domain-containing protein</fullName>
    </recommendedName>
</protein>
<dbReference type="Proteomes" id="UP000029734">
    <property type="component" value="Unassembled WGS sequence"/>
</dbReference>
<name>A0A098M4I3_9BACL</name>
<dbReference type="PANTHER" id="PTHR42951:SF9">
    <property type="entry name" value="METAL-DEPENDENT HYDROLASE"/>
    <property type="match status" value="1"/>
</dbReference>
<dbReference type="RefSeq" id="WP_036655342.1">
    <property type="nucleotide sequence ID" value="NZ_JQCR01000003.1"/>
</dbReference>
<comment type="caution">
    <text evidence="5">The sequence shown here is derived from an EMBL/GenBank/DDBJ whole genome shotgun (WGS) entry which is preliminary data.</text>
</comment>
<reference evidence="5 6" key="1">
    <citation type="submission" date="2014-08" db="EMBL/GenBank/DDBJ databases">
        <authorList>
            <person name="den Bakker H.C."/>
        </authorList>
    </citation>
    <scope>NUCLEOTIDE SEQUENCE [LARGE SCALE GENOMIC DNA]</scope>
    <source>
        <strain evidence="5 6">DSM 18334</strain>
    </source>
</reference>
<evidence type="ECO:0000256" key="2">
    <source>
        <dbReference type="ARBA" id="ARBA00034301"/>
    </source>
</evidence>
<dbReference type="OrthoDB" id="9802248at2"/>
<gene>
    <name evidence="5" type="ORF">PWYN_20020</name>
</gene>
<comment type="function">
    <text evidence="2">Counteracts the endogenous Pycsar antiviral defense system. Phosphodiesterase that enables metal-dependent hydrolysis of host cyclic nucleotide Pycsar defense signals such as cCMP and cUMP.</text>
</comment>
<dbReference type="eggNOG" id="COG0491">
    <property type="taxonomic scope" value="Bacteria"/>
</dbReference>
<dbReference type="Pfam" id="PF00753">
    <property type="entry name" value="Lactamase_B"/>
    <property type="match status" value="1"/>
</dbReference>